<dbReference type="PANTHER" id="PTHR10075">
    <property type="entry name" value="BASIGIN RELATED"/>
    <property type="match status" value="1"/>
</dbReference>
<dbReference type="InterPro" id="IPR013098">
    <property type="entry name" value="Ig_I-set"/>
</dbReference>
<evidence type="ECO:0000256" key="9">
    <source>
        <dbReference type="ARBA" id="ARBA00023319"/>
    </source>
</evidence>
<name>A0AAV8VW91_9CUCU</name>
<dbReference type="AlphaFoldDB" id="A0AAV8VW91"/>
<keyword evidence="6" id="KW-1133">Transmembrane helix</keyword>
<keyword evidence="9" id="KW-0393">Immunoglobulin domain</keyword>
<dbReference type="InterPro" id="IPR007110">
    <property type="entry name" value="Ig-like_dom"/>
</dbReference>
<feature type="domain" description="Ig-like" evidence="10">
    <location>
        <begin position="193"/>
        <end position="272"/>
    </location>
</feature>
<evidence type="ECO:0000313" key="12">
    <source>
        <dbReference type="Proteomes" id="UP001159042"/>
    </source>
</evidence>
<dbReference type="FunFam" id="2.60.40.10:FF:000302">
    <property type="entry name" value="Down syndrome cell adhesion molecule, isoform D"/>
    <property type="match status" value="1"/>
</dbReference>
<keyword evidence="3" id="KW-0732">Signal</keyword>
<dbReference type="GO" id="GO:0007156">
    <property type="term" value="P:homophilic cell adhesion via plasma membrane adhesion molecules"/>
    <property type="evidence" value="ECO:0007669"/>
    <property type="project" value="TreeGrafter"/>
</dbReference>
<dbReference type="InterPro" id="IPR003599">
    <property type="entry name" value="Ig_sub"/>
</dbReference>
<dbReference type="FunFam" id="2.60.40.10:FF:000308">
    <property type="entry name" value="Down syndrome cell adhesion molecule, isoform D"/>
    <property type="match status" value="1"/>
</dbReference>
<dbReference type="EMBL" id="JANEYG010000024">
    <property type="protein sequence ID" value="KAJ8918533.1"/>
    <property type="molecule type" value="Genomic_DNA"/>
</dbReference>
<dbReference type="InterPro" id="IPR036179">
    <property type="entry name" value="Ig-like_dom_sf"/>
</dbReference>
<dbReference type="SMART" id="SM00409">
    <property type="entry name" value="IG"/>
    <property type="match status" value="5"/>
</dbReference>
<dbReference type="GO" id="GO:0030424">
    <property type="term" value="C:axon"/>
    <property type="evidence" value="ECO:0007669"/>
    <property type="project" value="TreeGrafter"/>
</dbReference>
<evidence type="ECO:0000256" key="1">
    <source>
        <dbReference type="ARBA" id="ARBA00004167"/>
    </source>
</evidence>
<dbReference type="GO" id="GO:0098632">
    <property type="term" value="F:cell-cell adhesion mediator activity"/>
    <property type="evidence" value="ECO:0007669"/>
    <property type="project" value="TreeGrafter"/>
</dbReference>
<keyword evidence="8" id="KW-1015">Disulfide bond</keyword>
<keyword evidence="2" id="KW-0812">Transmembrane</keyword>
<dbReference type="InterPro" id="IPR013783">
    <property type="entry name" value="Ig-like_fold"/>
</dbReference>
<dbReference type="FunFam" id="2.60.40.10:FF:000324">
    <property type="entry name" value="Down syndrome cell adhesion molecule, isoform D"/>
    <property type="match status" value="1"/>
</dbReference>
<keyword evidence="4" id="KW-0677">Repeat</keyword>
<dbReference type="Gene3D" id="2.60.40.10">
    <property type="entry name" value="Immunoglobulins"/>
    <property type="match status" value="5"/>
</dbReference>
<sequence>MSFQSLLLESMVEALFRKLQSRMTSSCPVKFRDTLYQNSEPTNNVPPKSSSEKYGNIFLRSAIGSVVIMTCEVSGYPPPKFRGKGSTIVKEPTGSVGPQLTARTIDIKLVKSGDSAVALCPAQSFPVPHFRWYKFIEGTNRKQAVTLNDRVKQVAGTLIIREARVDDSGKYLCVVNNSVGGESVETVLTVTAPLKAKIDPPVQTVDFGRPAVFTCKFEGNPIKTMSWVKDGNPIEHSDAVLRIEAVRKEDKGMYQCFIRNDQESAEGTAELKLGGRFEPPQIRHAFNEETVQPGNSVFLKCIASGNPTPEITWELYGRKLSNNDVYQIGQYVTVNGDVVSHLNITTIHTNDGGLYRCVASSKVGSADHSARINVYGLPFVRSMEKQAIVAGGTLIVHCPFAGHPVEAVVWERDGRLLPNNRKQKVFPNGTLIIENVERASDQATYVCVAKNSQGYSARGSLEVQVMGIVAPVISPFQFDGPLNAGDSAILTCYVPQGDKPLKIKWYHNNRHITHHSKGISTSAFGSQASILNINHVEPHHRGEYSCLVTNAAGKSKFTAFLNVNGRSTWSEIT</sequence>
<keyword evidence="12" id="KW-1185">Reference proteome</keyword>
<dbReference type="PROSITE" id="PS50835">
    <property type="entry name" value="IG_LIKE"/>
    <property type="match status" value="5"/>
</dbReference>
<dbReference type="Pfam" id="PF13927">
    <property type="entry name" value="Ig_3"/>
    <property type="match status" value="4"/>
</dbReference>
<dbReference type="CDD" id="cd20956">
    <property type="entry name" value="IgI_4_Dscam"/>
    <property type="match status" value="1"/>
</dbReference>
<dbReference type="Proteomes" id="UP001159042">
    <property type="component" value="Unassembled WGS sequence"/>
</dbReference>
<reference evidence="11 12" key="1">
    <citation type="journal article" date="2023" name="Insect Mol. Biol.">
        <title>Genome sequencing provides insights into the evolution of gene families encoding plant cell wall-degrading enzymes in longhorned beetles.</title>
        <authorList>
            <person name="Shin N.R."/>
            <person name="Okamura Y."/>
            <person name="Kirsch R."/>
            <person name="Pauchet Y."/>
        </authorList>
    </citation>
    <scope>NUCLEOTIDE SEQUENCE [LARGE SCALE GENOMIC DNA]</scope>
    <source>
        <strain evidence="11">EAD_L_NR</strain>
    </source>
</reference>
<gene>
    <name evidence="11" type="ORF">NQ315_013037</name>
</gene>
<protein>
    <recommendedName>
        <fullName evidence="10">Ig-like domain-containing protein</fullName>
    </recommendedName>
</protein>
<dbReference type="PANTHER" id="PTHR10075:SF14">
    <property type="entry name" value="CELL ADHESION MOLECULE DSCAM2-RELATED"/>
    <property type="match status" value="1"/>
</dbReference>
<dbReference type="GO" id="GO:0007411">
    <property type="term" value="P:axon guidance"/>
    <property type="evidence" value="ECO:0007669"/>
    <property type="project" value="TreeGrafter"/>
</dbReference>
<evidence type="ECO:0000256" key="2">
    <source>
        <dbReference type="ARBA" id="ARBA00022692"/>
    </source>
</evidence>
<dbReference type="Pfam" id="PF07679">
    <property type="entry name" value="I-set"/>
    <property type="match status" value="1"/>
</dbReference>
<keyword evidence="5" id="KW-0130">Cell adhesion</keyword>
<comment type="subcellular location">
    <subcellularLocation>
        <location evidence="1">Membrane</location>
        <topology evidence="1">Single-pass membrane protein</topology>
    </subcellularLocation>
</comment>
<evidence type="ECO:0000313" key="11">
    <source>
        <dbReference type="EMBL" id="KAJ8918533.1"/>
    </source>
</evidence>
<dbReference type="SMART" id="SM00408">
    <property type="entry name" value="IGc2"/>
    <property type="match status" value="5"/>
</dbReference>
<accession>A0AAV8VW91</accession>
<proteinExistence type="predicted"/>
<organism evidence="11 12">
    <name type="scientific">Exocentrus adspersus</name>
    <dbReference type="NCBI Taxonomy" id="1586481"/>
    <lineage>
        <taxon>Eukaryota</taxon>
        <taxon>Metazoa</taxon>
        <taxon>Ecdysozoa</taxon>
        <taxon>Arthropoda</taxon>
        <taxon>Hexapoda</taxon>
        <taxon>Insecta</taxon>
        <taxon>Pterygota</taxon>
        <taxon>Neoptera</taxon>
        <taxon>Endopterygota</taxon>
        <taxon>Coleoptera</taxon>
        <taxon>Polyphaga</taxon>
        <taxon>Cucujiformia</taxon>
        <taxon>Chrysomeloidea</taxon>
        <taxon>Cerambycidae</taxon>
        <taxon>Lamiinae</taxon>
        <taxon>Acanthocinini</taxon>
        <taxon>Exocentrus</taxon>
    </lineage>
</organism>
<keyword evidence="7" id="KW-0472">Membrane</keyword>
<dbReference type="InterPro" id="IPR003598">
    <property type="entry name" value="Ig_sub2"/>
</dbReference>
<evidence type="ECO:0000256" key="6">
    <source>
        <dbReference type="ARBA" id="ARBA00022989"/>
    </source>
</evidence>
<dbReference type="SUPFAM" id="SSF48726">
    <property type="entry name" value="Immunoglobulin"/>
    <property type="match status" value="5"/>
</dbReference>
<feature type="domain" description="Ig-like" evidence="10">
    <location>
        <begin position="471"/>
        <end position="562"/>
    </location>
</feature>
<evidence type="ECO:0000256" key="4">
    <source>
        <dbReference type="ARBA" id="ARBA00022737"/>
    </source>
</evidence>
<evidence type="ECO:0000256" key="7">
    <source>
        <dbReference type="ARBA" id="ARBA00023136"/>
    </source>
</evidence>
<feature type="domain" description="Ig-like" evidence="10">
    <location>
        <begin position="98"/>
        <end position="189"/>
    </location>
</feature>
<feature type="domain" description="Ig-like" evidence="10">
    <location>
        <begin position="378"/>
        <end position="462"/>
    </location>
</feature>
<dbReference type="FunFam" id="2.60.40.10:FF:000017">
    <property type="entry name" value="Down syndrome cell adhesion molecule b"/>
    <property type="match status" value="2"/>
</dbReference>
<comment type="caution">
    <text evidence="11">The sequence shown here is derived from an EMBL/GenBank/DDBJ whole genome shotgun (WGS) entry which is preliminary data.</text>
</comment>
<evidence type="ECO:0000256" key="5">
    <source>
        <dbReference type="ARBA" id="ARBA00022889"/>
    </source>
</evidence>
<dbReference type="GO" id="GO:0005886">
    <property type="term" value="C:plasma membrane"/>
    <property type="evidence" value="ECO:0007669"/>
    <property type="project" value="TreeGrafter"/>
</dbReference>
<feature type="domain" description="Ig-like" evidence="10">
    <location>
        <begin position="280"/>
        <end position="373"/>
    </location>
</feature>
<dbReference type="GO" id="GO:0070593">
    <property type="term" value="P:dendrite self-avoidance"/>
    <property type="evidence" value="ECO:0007669"/>
    <property type="project" value="TreeGrafter"/>
</dbReference>
<dbReference type="CDD" id="cd20958">
    <property type="entry name" value="IgI_5_Dscam"/>
    <property type="match status" value="1"/>
</dbReference>
<evidence type="ECO:0000259" key="10">
    <source>
        <dbReference type="PROSITE" id="PS50835"/>
    </source>
</evidence>
<evidence type="ECO:0000256" key="8">
    <source>
        <dbReference type="ARBA" id="ARBA00023157"/>
    </source>
</evidence>
<evidence type="ECO:0000256" key="3">
    <source>
        <dbReference type="ARBA" id="ARBA00022729"/>
    </source>
</evidence>